<protein>
    <recommendedName>
        <fullName evidence="8">DoxX family protein</fullName>
    </recommendedName>
</protein>
<organism evidence="6 7">
    <name type="scientific">Aurantibacter aestuarii</name>
    <dbReference type="NCBI Taxonomy" id="1266046"/>
    <lineage>
        <taxon>Bacteria</taxon>
        <taxon>Pseudomonadati</taxon>
        <taxon>Bacteroidota</taxon>
        <taxon>Flavobacteriia</taxon>
        <taxon>Flavobacteriales</taxon>
        <taxon>Flavobacteriaceae</taxon>
        <taxon>Aurantibacter</taxon>
    </lineage>
</organism>
<name>A0A2T1N879_9FLAO</name>
<dbReference type="Proteomes" id="UP000238426">
    <property type="component" value="Unassembled WGS sequence"/>
</dbReference>
<gene>
    <name evidence="6" type="ORF">C7H52_07155</name>
</gene>
<dbReference type="GO" id="GO:0016020">
    <property type="term" value="C:membrane"/>
    <property type="evidence" value="ECO:0007669"/>
    <property type="project" value="UniProtKB-SubCell"/>
</dbReference>
<sequence>MNYIKIIYFITKALFTALMLFSVSMYLSETEMIAGAFANFGYPTYLVYPLAIAKILGLIILWQNKFKTLKEWVYAGFVYNVILAFFAHTMIQDGEFLFALIATILIVTNYITYKNLKK</sequence>
<proteinExistence type="predicted"/>
<dbReference type="OrthoDB" id="7960583at2"/>
<evidence type="ECO:0008006" key="8">
    <source>
        <dbReference type="Google" id="ProtNLM"/>
    </source>
</evidence>
<keyword evidence="2 5" id="KW-0812">Transmembrane</keyword>
<reference evidence="6 7" key="1">
    <citation type="submission" date="2018-03" db="EMBL/GenBank/DDBJ databases">
        <title>Mesoflavibacter sp. HG37 and Mesoflavibacter sp. HG96 sp.nov., two marine bacteria isolated from seawater of Western Pacific Ocean.</title>
        <authorList>
            <person name="Cheng H."/>
            <person name="Wu Y.-H."/>
            <person name="Guo L.-L."/>
            <person name="Xu X.-W."/>
        </authorList>
    </citation>
    <scope>NUCLEOTIDE SEQUENCE [LARGE SCALE GENOMIC DNA]</scope>
    <source>
        <strain evidence="6 7">KCTC 32269</strain>
    </source>
</reference>
<accession>A0A2T1N879</accession>
<dbReference type="RefSeq" id="WP_106463213.1">
    <property type="nucleotide sequence ID" value="NZ_PXOQ01000009.1"/>
</dbReference>
<evidence type="ECO:0000256" key="2">
    <source>
        <dbReference type="ARBA" id="ARBA00022692"/>
    </source>
</evidence>
<evidence type="ECO:0000256" key="5">
    <source>
        <dbReference type="SAM" id="Phobius"/>
    </source>
</evidence>
<evidence type="ECO:0000256" key="1">
    <source>
        <dbReference type="ARBA" id="ARBA00004141"/>
    </source>
</evidence>
<feature type="transmembrane region" description="Helical" evidence="5">
    <location>
        <begin position="72"/>
        <end position="90"/>
    </location>
</feature>
<evidence type="ECO:0000313" key="7">
    <source>
        <dbReference type="Proteomes" id="UP000238426"/>
    </source>
</evidence>
<dbReference type="Pfam" id="PF13564">
    <property type="entry name" value="DoxX_2"/>
    <property type="match status" value="1"/>
</dbReference>
<dbReference type="InterPro" id="IPR032808">
    <property type="entry name" value="DoxX"/>
</dbReference>
<dbReference type="AlphaFoldDB" id="A0A2T1N879"/>
<feature type="transmembrane region" description="Helical" evidence="5">
    <location>
        <begin position="7"/>
        <end position="28"/>
    </location>
</feature>
<evidence type="ECO:0000256" key="3">
    <source>
        <dbReference type="ARBA" id="ARBA00022989"/>
    </source>
</evidence>
<comment type="subcellular location">
    <subcellularLocation>
        <location evidence="1">Membrane</location>
        <topology evidence="1">Multi-pass membrane protein</topology>
    </subcellularLocation>
</comment>
<evidence type="ECO:0000256" key="4">
    <source>
        <dbReference type="ARBA" id="ARBA00023136"/>
    </source>
</evidence>
<feature type="transmembrane region" description="Helical" evidence="5">
    <location>
        <begin position="96"/>
        <end position="113"/>
    </location>
</feature>
<feature type="transmembrane region" description="Helical" evidence="5">
    <location>
        <begin position="40"/>
        <end position="60"/>
    </location>
</feature>
<evidence type="ECO:0000313" key="6">
    <source>
        <dbReference type="EMBL" id="PSG88075.1"/>
    </source>
</evidence>
<keyword evidence="4 5" id="KW-0472">Membrane</keyword>
<comment type="caution">
    <text evidence="6">The sequence shown here is derived from an EMBL/GenBank/DDBJ whole genome shotgun (WGS) entry which is preliminary data.</text>
</comment>
<keyword evidence="7" id="KW-1185">Reference proteome</keyword>
<keyword evidence="3 5" id="KW-1133">Transmembrane helix</keyword>
<dbReference type="EMBL" id="PXOQ01000009">
    <property type="protein sequence ID" value="PSG88075.1"/>
    <property type="molecule type" value="Genomic_DNA"/>
</dbReference>